<evidence type="ECO:0000256" key="2">
    <source>
        <dbReference type="SAM" id="SignalP"/>
    </source>
</evidence>
<feature type="compositionally biased region" description="Polar residues" evidence="1">
    <location>
        <begin position="59"/>
        <end position="70"/>
    </location>
</feature>
<gene>
    <name evidence="4" type="primary">LOC123743505</name>
</gene>
<accession>A0ABM3F1A9</accession>
<evidence type="ECO:0000313" key="3">
    <source>
        <dbReference type="Proteomes" id="UP001652741"/>
    </source>
</evidence>
<feature type="chain" id="PRO_5046373266" evidence="2">
    <location>
        <begin position="25"/>
        <end position="210"/>
    </location>
</feature>
<proteinExistence type="predicted"/>
<feature type="signal peptide" evidence="2">
    <location>
        <begin position="1"/>
        <end position="24"/>
    </location>
</feature>
<evidence type="ECO:0000256" key="1">
    <source>
        <dbReference type="SAM" id="MobiDB-lite"/>
    </source>
</evidence>
<protein>
    <submittedName>
        <fullName evidence="4">Uncharacterized protein DKFZp434B061</fullName>
    </submittedName>
</protein>
<evidence type="ECO:0000313" key="4">
    <source>
        <dbReference type="RefSeq" id="XP_045577094.1"/>
    </source>
</evidence>
<dbReference type="Proteomes" id="UP001652741">
    <property type="component" value="Chromosome ssa06"/>
</dbReference>
<name>A0ABM3F1A9_SALSA</name>
<dbReference type="GeneID" id="123743505"/>
<organism evidence="3 4">
    <name type="scientific">Salmo salar</name>
    <name type="common">Atlantic salmon</name>
    <dbReference type="NCBI Taxonomy" id="8030"/>
    <lineage>
        <taxon>Eukaryota</taxon>
        <taxon>Metazoa</taxon>
        <taxon>Chordata</taxon>
        <taxon>Craniata</taxon>
        <taxon>Vertebrata</taxon>
        <taxon>Euteleostomi</taxon>
        <taxon>Actinopterygii</taxon>
        <taxon>Neopterygii</taxon>
        <taxon>Teleostei</taxon>
        <taxon>Protacanthopterygii</taxon>
        <taxon>Salmoniformes</taxon>
        <taxon>Salmonidae</taxon>
        <taxon>Salmoninae</taxon>
        <taxon>Salmo</taxon>
    </lineage>
</organism>
<sequence length="210" mass="21311">MAVTFGLSLSVSWICCLLIGGIMCFTLQDNAYGHPAYTEPESTGSQASVVSGPNAKANGRNTPASVTLCRNASAEATGPRASAEATGPRASAEATGPRASAKATGPRASAKATGKNTPASVTLCRNASAEATGPRASAEATGPRASAEATGPRASAEATGPRASAEATSLEQTARPLNKLDREIIIWFAQLLNRLSPVTVPPFEEKGKGN</sequence>
<reference evidence="4" key="1">
    <citation type="submission" date="2025-08" db="UniProtKB">
        <authorList>
            <consortium name="RefSeq"/>
        </authorList>
    </citation>
    <scope>IDENTIFICATION</scope>
</reference>
<feature type="region of interest" description="Disordered" evidence="1">
    <location>
        <begin position="38"/>
        <end position="170"/>
    </location>
</feature>
<keyword evidence="3" id="KW-1185">Reference proteome</keyword>
<dbReference type="RefSeq" id="XP_045577094.1">
    <property type="nucleotide sequence ID" value="XM_045721138.1"/>
</dbReference>
<feature type="compositionally biased region" description="Polar residues" evidence="1">
    <location>
        <begin position="114"/>
        <end position="125"/>
    </location>
</feature>
<feature type="compositionally biased region" description="Polar residues" evidence="1">
    <location>
        <begin position="40"/>
        <end position="51"/>
    </location>
</feature>
<keyword evidence="2" id="KW-0732">Signal</keyword>